<proteinExistence type="predicted"/>
<accession>A0A4Y8RTR1</accession>
<comment type="caution">
    <text evidence="1">The sequence shown here is derived from an EMBL/GenBank/DDBJ whole genome shotgun (WGS) entry which is preliminary data.</text>
</comment>
<dbReference type="AlphaFoldDB" id="A0A4Y8RTR1"/>
<name>A0A4Y8RTR1_9HYPH</name>
<keyword evidence="2" id="KW-1185">Reference proteome</keyword>
<dbReference type="Pfam" id="PF12096">
    <property type="entry name" value="DUF3572"/>
    <property type="match status" value="1"/>
</dbReference>
<dbReference type="InterPro" id="IPR021955">
    <property type="entry name" value="DUF3572"/>
</dbReference>
<evidence type="ECO:0000313" key="1">
    <source>
        <dbReference type="EMBL" id="TFF27373.1"/>
    </source>
</evidence>
<gene>
    <name evidence="1" type="ORF">E3C22_02640</name>
</gene>
<dbReference type="Proteomes" id="UP000298179">
    <property type="component" value="Unassembled WGS sequence"/>
</dbReference>
<organism evidence="1 2">
    <name type="scientific">Jiella endophytica</name>
    <dbReference type="NCBI Taxonomy" id="2558362"/>
    <lineage>
        <taxon>Bacteria</taxon>
        <taxon>Pseudomonadati</taxon>
        <taxon>Pseudomonadota</taxon>
        <taxon>Alphaproteobacteria</taxon>
        <taxon>Hyphomicrobiales</taxon>
        <taxon>Aurantimonadaceae</taxon>
        <taxon>Jiella</taxon>
    </lineage>
</organism>
<dbReference type="OrthoDB" id="7356934at2"/>
<evidence type="ECO:0000313" key="2">
    <source>
        <dbReference type="Proteomes" id="UP000298179"/>
    </source>
</evidence>
<dbReference type="EMBL" id="SOZD01000001">
    <property type="protein sequence ID" value="TFF27373.1"/>
    <property type="molecule type" value="Genomic_DNA"/>
</dbReference>
<dbReference type="RefSeq" id="WP_134759920.1">
    <property type="nucleotide sequence ID" value="NZ_SOZD01000001.1"/>
</dbReference>
<reference evidence="1 2" key="1">
    <citation type="submission" date="2019-03" db="EMBL/GenBank/DDBJ databases">
        <title>Jiella endophytica sp. nov., a novel endophytic bacterium isolated from root of Ficus microcarpa Linn. f.</title>
        <authorList>
            <person name="Tuo L."/>
        </authorList>
    </citation>
    <scope>NUCLEOTIDE SEQUENCE [LARGE SCALE GENOMIC DNA]</scope>
    <source>
        <strain evidence="1 2">CBS5Q-3</strain>
    </source>
</reference>
<sequence>MRKAAGVQLDTEAAEALAIRALAFVAADVVLLPRFLALTGLDPSQLRRAAAEPGFLPGVLDFLLAHGPTLAEFCEAEDVPPQRVEAARETLAGPEREFE</sequence>
<protein>
    <submittedName>
        <fullName evidence="1">DUF3572 family protein</fullName>
    </submittedName>
</protein>